<keyword evidence="2" id="KW-1185">Reference proteome</keyword>
<sequence>MSRVADLLRAAAEILAEDPCAPEMIIGLATLLAEAGEAETGDRLLARLLDQIPTHRRATRVRAEMAVNRADADLANTVFERYLAAHPGDIDMRLRHAAALIALDQPSAGRAALARVAPDADLPAALAARHRALLAQVGAPPSFPPTAPNAPAPDIPGLMSRARALLQAGEPAPAEPLLREVLRHRPSHRGAVQCLVQAARLRGDMPAALDLIEARLAEARDPAELRLLPGYLDLCVQADAGDRAEKVTRDLDLADAPLTDRELLRMATSAEKLQMTPLTVAVIRQLGTLPRLSAASALRLIQMASDTGGAALRDQLSEVLPGRVDPAEAADLRIGLARQAEGPYAALRLARRLTGPRRDPAAAALLAEALLEAARPALAARYLARCRRRWPEDTGLRRLAVTAALNLGRPEQARREIAAWAQDAEASRATDRLANARVALACAIGDLDAIDAELDALEPRRQIPQLRLQVAYGRCDLAAAEAQAPAAAAAMGRGRKVMRHFGTTHVGSMLGEFRLWSGSGTSAAEGARAFYFAARQVVDGQLDRIARLSPPGLAPRGAIPPQVLQYWDSAAPPEAIAETMQSWETAPGLSYQRFDKRSATEFLRERFGQDHVRAFRLANHASEAADFLRLCLLLDRGGMYADADDRRTGDAAGLLAKGGGLILFREAYGTLANNLICARPGHPVIETAAELALRSLLARENDGPWSKTGPGLITRAVALYLDGVSDAELHGDLVLLPEIEMRRYVHPHLRLPYKSSPGYWDPRYAGPARPVIEALRESFLRDQTTAPGLPASRAG</sequence>
<dbReference type="EMBL" id="AQQR01000014">
    <property type="protein sequence ID" value="OWU69878.1"/>
    <property type="molecule type" value="Genomic_DNA"/>
</dbReference>
<dbReference type="InterPro" id="IPR051706">
    <property type="entry name" value="Glycosyltransferase_domain"/>
</dbReference>
<evidence type="ECO:0000313" key="1">
    <source>
        <dbReference type="EMBL" id="OWU69878.1"/>
    </source>
</evidence>
<reference evidence="1 2" key="1">
    <citation type="submission" date="2013-04" db="EMBL/GenBank/DDBJ databases">
        <title>Oceanicola sp. 22II1-22F33 Genome Sequencing.</title>
        <authorList>
            <person name="Lai Q."/>
            <person name="Li G."/>
            <person name="Shao Z."/>
        </authorList>
    </citation>
    <scope>NUCLEOTIDE SEQUENCE [LARGE SCALE GENOMIC DNA]</scope>
    <source>
        <strain evidence="1 2">22II1-22F33</strain>
    </source>
</reference>
<gene>
    <name evidence="1" type="ORF">ATO3_21670</name>
</gene>
<dbReference type="Proteomes" id="UP000215377">
    <property type="component" value="Unassembled WGS sequence"/>
</dbReference>
<dbReference type="Gene3D" id="1.25.40.10">
    <property type="entry name" value="Tetratricopeptide repeat domain"/>
    <property type="match status" value="1"/>
</dbReference>
<dbReference type="GO" id="GO:0051999">
    <property type="term" value="P:mannosyl-inositol phosphorylceramide biosynthetic process"/>
    <property type="evidence" value="ECO:0007669"/>
    <property type="project" value="TreeGrafter"/>
</dbReference>
<dbReference type="InterPro" id="IPR011990">
    <property type="entry name" value="TPR-like_helical_dom_sf"/>
</dbReference>
<name>A0A225NDD5_9RHOB</name>
<proteinExistence type="predicted"/>
<dbReference type="SUPFAM" id="SSF53448">
    <property type="entry name" value="Nucleotide-diphospho-sugar transferases"/>
    <property type="match status" value="1"/>
</dbReference>
<comment type="caution">
    <text evidence="1">The sequence shown here is derived from an EMBL/GenBank/DDBJ whole genome shotgun (WGS) entry which is preliminary data.</text>
</comment>
<dbReference type="AlphaFoldDB" id="A0A225NDD5"/>
<organism evidence="1 2">
    <name type="scientific">Marinibacterium profundimaris</name>
    <dbReference type="NCBI Taxonomy" id="1679460"/>
    <lineage>
        <taxon>Bacteria</taxon>
        <taxon>Pseudomonadati</taxon>
        <taxon>Pseudomonadota</taxon>
        <taxon>Alphaproteobacteria</taxon>
        <taxon>Rhodobacterales</taxon>
        <taxon>Paracoccaceae</taxon>
        <taxon>Marinibacterium</taxon>
    </lineage>
</organism>
<dbReference type="Gene3D" id="3.90.550.20">
    <property type="match status" value="1"/>
</dbReference>
<accession>A0A225NDD5</accession>
<dbReference type="SUPFAM" id="SSF48452">
    <property type="entry name" value="TPR-like"/>
    <property type="match status" value="1"/>
</dbReference>
<evidence type="ECO:0000313" key="2">
    <source>
        <dbReference type="Proteomes" id="UP000215377"/>
    </source>
</evidence>
<dbReference type="InterPro" id="IPR029044">
    <property type="entry name" value="Nucleotide-diphossugar_trans"/>
</dbReference>
<dbReference type="GO" id="GO:0016020">
    <property type="term" value="C:membrane"/>
    <property type="evidence" value="ECO:0007669"/>
    <property type="project" value="GOC"/>
</dbReference>
<dbReference type="PANTHER" id="PTHR32385">
    <property type="entry name" value="MANNOSYL PHOSPHORYLINOSITOL CERAMIDE SYNTHASE"/>
    <property type="match status" value="1"/>
</dbReference>
<dbReference type="PANTHER" id="PTHR32385:SF15">
    <property type="entry name" value="INOSITOL PHOSPHOCERAMIDE MANNOSYLTRANSFERASE 1"/>
    <property type="match status" value="1"/>
</dbReference>
<dbReference type="GO" id="GO:0000030">
    <property type="term" value="F:mannosyltransferase activity"/>
    <property type="evidence" value="ECO:0007669"/>
    <property type="project" value="TreeGrafter"/>
</dbReference>
<protein>
    <submittedName>
        <fullName evidence="1">Uncharacterized protein</fullName>
    </submittedName>
</protein>